<gene>
    <name evidence="2" type="ORF">Asi03nite_27300</name>
</gene>
<dbReference type="InterPro" id="IPR029030">
    <property type="entry name" value="Caspase-like_dom_sf"/>
</dbReference>
<comment type="caution">
    <text evidence="2">The sequence shown here is derived from an EMBL/GenBank/DDBJ whole genome shotgun (WGS) entry which is preliminary data.</text>
</comment>
<proteinExistence type="predicted"/>
<dbReference type="PANTHER" id="PTHR48104">
    <property type="entry name" value="METACASPASE-4"/>
    <property type="match status" value="1"/>
</dbReference>
<evidence type="ECO:0000313" key="2">
    <source>
        <dbReference type="EMBL" id="GIF05192.1"/>
    </source>
</evidence>
<evidence type="ECO:0000259" key="1">
    <source>
        <dbReference type="Pfam" id="PF00656"/>
    </source>
</evidence>
<dbReference type="Gene3D" id="3.40.50.1460">
    <property type="match status" value="1"/>
</dbReference>
<dbReference type="PANTHER" id="PTHR48104:SF30">
    <property type="entry name" value="METACASPASE-1"/>
    <property type="match status" value="1"/>
</dbReference>
<dbReference type="EMBL" id="BOMW01000024">
    <property type="protein sequence ID" value="GIF05192.1"/>
    <property type="molecule type" value="Genomic_DNA"/>
</dbReference>
<keyword evidence="3" id="KW-1185">Reference proteome</keyword>
<dbReference type="InterPro" id="IPR050452">
    <property type="entry name" value="Metacaspase"/>
</dbReference>
<name>A0A919N6D7_9ACTN</name>
<sequence length="601" mass="64229">MSTVWALVAGIDAYRAVTPLTGCRNDAGAALALLRSRAGDRLRAAELYDGEATRDAIVDGIRRHLGQAREGDTAIFWFAGHGSTSPLPPQLWPLEPSGRMQTLVCADSREGEVPDLYDKELSVLLDQVAATGCHVAVVLDSCHAAGMVRGELPEPVAHVRKVPPAARAPEPGDLIPELRAGWTALPGRSRVVQLAACRSDQLAQELPMDGGSPHGVFSWALLRALTQLGPRATYRELLAAARCAVEDRVAFQTPQLDGDESADQPFLGGALRPPASGILLRRLGGRWEIDAGACHGLPSPDLGPLRVAVAGDGPVRPANVVSVLVDRSVVEPDGWTPDPRRQYPVVITRLPRPGLAVDVGGSAELARLTAASPLLRVQPPGEVPELRFRGTRILGADESELAVTSSAPHTVRAAEHIARWRQVQALTNPGSRLAGQVRLEITTGGTALTPGPDGLIRMEYLRRAGGWVAPTAFIRLHNTSDQPLFCVLLDLTGRYRIHAGLFPGEFVGPRRTGAALHGRPVQFRLPARTPVEPKAQIRDWLKLIVAEDEFAALPFEQGSIDDAGRRGVPAPVTMHRDAGGAEDDPYDWTAVTLGVVTVVPG</sequence>
<feature type="domain" description="Peptidase C14 caspase" evidence="1">
    <location>
        <begin position="5"/>
        <end position="257"/>
    </location>
</feature>
<dbReference type="RefSeq" id="WP_203679740.1">
    <property type="nucleotide sequence ID" value="NZ_BOMW01000024.1"/>
</dbReference>
<dbReference type="GO" id="GO:0004197">
    <property type="term" value="F:cysteine-type endopeptidase activity"/>
    <property type="evidence" value="ECO:0007669"/>
    <property type="project" value="InterPro"/>
</dbReference>
<dbReference type="GO" id="GO:0006508">
    <property type="term" value="P:proteolysis"/>
    <property type="evidence" value="ECO:0007669"/>
    <property type="project" value="InterPro"/>
</dbReference>
<organism evidence="2 3">
    <name type="scientific">Actinoplanes siamensis</name>
    <dbReference type="NCBI Taxonomy" id="1223317"/>
    <lineage>
        <taxon>Bacteria</taxon>
        <taxon>Bacillati</taxon>
        <taxon>Actinomycetota</taxon>
        <taxon>Actinomycetes</taxon>
        <taxon>Micromonosporales</taxon>
        <taxon>Micromonosporaceae</taxon>
        <taxon>Actinoplanes</taxon>
    </lineage>
</organism>
<accession>A0A919N6D7</accession>
<dbReference type="AlphaFoldDB" id="A0A919N6D7"/>
<reference evidence="2" key="1">
    <citation type="submission" date="2021-01" db="EMBL/GenBank/DDBJ databases">
        <title>Whole genome shotgun sequence of Actinoplanes siamensis NBRC 109076.</title>
        <authorList>
            <person name="Komaki H."/>
            <person name="Tamura T."/>
        </authorList>
    </citation>
    <scope>NUCLEOTIDE SEQUENCE</scope>
    <source>
        <strain evidence="2">NBRC 109076</strain>
    </source>
</reference>
<dbReference type="Proteomes" id="UP000629619">
    <property type="component" value="Unassembled WGS sequence"/>
</dbReference>
<dbReference type="SUPFAM" id="SSF52129">
    <property type="entry name" value="Caspase-like"/>
    <property type="match status" value="1"/>
</dbReference>
<evidence type="ECO:0000313" key="3">
    <source>
        <dbReference type="Proteomes" id="UP000629619"/>
    </source>
</evidence>
<dbReference type="GO" id="GO:0005737">
    <property type="term" value="C:cytoplasm"/>
    <property type="evidence" value="ECO:0007669"/>
    <property type="project" value="TreeGrafter"/>
</dbReference>
<protein>
    <recommendedName>
        <fullName evidence="1">Peptidase C14 caspase domain-containing protein</fullName>
    </recommendedName>
</protein>
<dbReference type="Pfam" id="PF00656">
    <property type="entry name" value="Peptidase_C14"/>
    <property type="match status" value="1"/>
</dbReference>
<dbReference type="InterPro" id="IPR011600">
    <property type="entry name" value="Pept_C14_caspase"/>
</dbReference>